<dbReference type="STRING" id="1324314.BVG16_17060"/>
<dbReference type="OrthoDB" id="7959174at2"/>
<gene>
    <name evidence="2" type="ORF">BVG16_17060</name>
</gene>
<dbReference type="Proteomes" id="UP000190188">
    <property type="component" value="Unassembled WGS sequence"/>
</dbReference>
<dbReference type="EMBL" id="MSZX01000006">
    <property type="protein sequence ID" value="OPA76862.1"/>
    <property type="molecule type" value="Genomic_DNA"/>
</dbReference>
<dbReference type="SUPFAM" id="SSF101262">
    <property type="entry name" value="Methenyltetrahydrofolate cyclohydrolase-like"/>
    <property type="match status" value="1"/>
</dbReference>
<dbReference type="RefSeq" id="WP_078499899.1">
    <property type="nucleotide sequence ID" value="NZ_MSZX01000006.1"/>
</dbReference>
<organism evidence="2 3">
    <name type="scientific">Paenibacillus selenitireducens</name>
    <dbReference type="NCBI Taxonomy" id="1324314"/>
    <lineage>
        <taxon>Bacteria</taxon>
        <taxon>Bacillati</taxon>
        <taxon>Bacillota</taxon>
        <taxon>Bacilli</taxon>
        <taxon>Bacillales</taxon>
        <taxon>Paenibacillaceae</taxon>
        <taxon>Paenibacillus</taxon>
    </lineage>
</organism>
<evidence type="ECO:0000259" key="1">
    <source>
        <dbReference type="Pfam" id="PF04961"/>
    </source>
</evidence>
<keyword evidence="3" id="KW-1185">Reference proteome</keyword>
<evidence type="ECO:0000313" key="3">
    <source>
        <dbReference type="Proteomes" id="UP000190188"/>
    </source>
</evidence>
<name>A0A1T2XAN2_9BACL</name>
<feature type="domain" description="Cyclodeaminase/cyclohydrolase" evidence="1">
    <location>
        <begin position="9"/>
        <end position="187"/>
    </location>
</feature>
<dbReference type="InterPro" id="IPR007044">
    <property type="entry name" value="Cyclodeamin/CycHdrlase"/>
</dbReference>
<proteinExistence type="predicted"/>
<dbReference type="Gene3D" id="1.20.120.680">
    <property type="entry name" value="Formiminotetrahydrofolate cyclodeaminase monomer, up-and-down helical bundle"/>
    <property type="match status" value="1"/>
</dbReference>
<reference evidence="2 3" key="1">
    <citation type="submission" date="2017-01" db="EMBL/GenBank/DDBJ databases">
        <title>Genome analysis of Paenibacillus selenitrireducens ES3-24.</title>
        <authorList>
            <person name="Xu D."/>
            <person name="Yao R."/>
            <person name="Zheng S."/>
        </authorList>
    </citation>
    <scope>NUCLEOTIDE SEQUENCE [LARGE SCALE GENOMIC DNA]</scope>
    <source>
        <strain evidence="2 3">ES3-24</strain>
    </source>
</reference>
<dbReference type="InterPro" id="IPR036178">
    <property type="entry name" value="Formintransfe-cycloase-like_sf"/>
</dbReference>
<dbReference type="Pfam" id="PF04961">
    <property type="entry name" value="FTCD_C"/>
    <property type="match status" value="1"/>
</dbReference>
<sequence length="209" mass="23034">MSIVTWDHSIRSFVEEASSAEPTPGGGSVAALIGALAASMTSMVGNLSQGEKYIAYQDEMNEVLAKMERLIGNCEELLASDITSFQQYMDALKLPKGTDEEKEARKQAIQTATLAAIQVPLRLMEVCREGMQWTWRIAETSNKNVISDLGIGAILFEAAAQSALLTVEINLASLKDEALKQQYEVQASAWMQEMEALKRDTLRVVRSRM</sequence>
<dbReference type="GO" id="GO:0016787">
    <property type="term" value="F:hydrolase activity"/>
    <property type="evidence" value="ECO:0007669"/>
    <property type="project" value="UniProtKB-KW"/>
</dbReference>
<dbReference type="AlphaFoldDB" id="A0A1T2XAN2"/>
<comment type="caution">
    <text evidence="2">The sequence shown here is derived from an EMBL/GenBank/DDBJ whole genome shotgun (WGS) entry which is preliminary data.</text>
</comment>
<keyword evidence="2" id="KW-0378">Hydrolase</keyword>
<protein>
    <submittedName>
        <fullName evidence="2">Methenyltetrahydrofolate cyclohydrolase</fullName>
    </submittedName>
</protein>
<evidence type="ECO:0000313" key="2">
    <source>
        <dbReference type="EMBL" id="OPA76862.1"/>
    </source>
</evidence>
<accession>A0A1T2XAN2</accession>